<dbReference type="InterPro" id="IPR025714">
    <property type="entry name" value="Methyltranfer_dom"/>
</dbReference>
<dbReference type="SUPFAM" id="SSF53335">
    <property type="entry name" value="S-adenosyl-L-methionine-dependent methyltransferases"/>
    <property type="match status" value="1"/>
</dbReference>
<dbReference type="GO" id="GO:0005737">
    <property type="term" value="C:cytoplasm"/>
    <property type="evidence" value="ECO:0007669"/>
    <property type="project" value="UniProtKB-SubCell"/>
</dbReference>
<evidence type="ECO:0000256" key="4">
    <source>
        <dbReference type="ARBA" id="ARBA00022691"/>
    </source>
</evidence>
<keyword evidence="1 5" id="KW-0963">Cytoplasm</keyword>
<keyword evidence="2 5" id="KW-0489">Methyltransferase</keyword>
<protein>
    <recommendedName>
        <fullName evidence="5">Protein-lysine N-methyltransferase APICC_02220</fullName>
        <ecNumber evidence="5">2.1.1.-</ecNumber>
    </recommendedName>
</protein>
<evidence type="ECO:0000256" key="2">
    <source>
        <dbReference type="ARBA" id="ARBA00022603"/>
    </source>
</evidence>
<accession>A0A2A3EJ95</accession>
<dbReference type="STRING" id="94128.A0A2A3EJ95"/>
<sequence>MTDQNIEELGPSDLGTLDYWERIYSEELDNFREYGDIGEIWFGKSNTLKVIRWINTQLKLNKNDKIIDIGCGNGMTLIELAKQGFEKLMGIDYSQKAVDLAREVSKENNMSHIELKVCDILNSQDLNLPTDFKLIHDKGTYDAISLNPEDPASKRQKYIENVCKILLPSGYLVLTSCNWTKEEIQKHFQDYFDILHVLPADTFIFGGQSGNTVTQLVLQKK</sequence>
<dbReference type="GO" id="GO:0032259">
    <property type="term" value="P:methylation"/>
    <property type="evidence" value="ECO:0007669"/>
    <property type="project" value="UniProtKB-KW"/>
</dbReference>
<dbReference type="Proteomes" id="UP000242457">
    <property type="component" value="Unassembled WGS sequence"/>
</dbReference>
<dbReference type="EMBL" id="KZ288227">
    <property type="protein sequence ID" value="PBC31855.1"/>
    <property type="molecule type" value="Genomic_DNA"/>
</dbReference>
<evidence type="ECO:0000259" key="6">
    <source>
        <dbReference type="Pfam" id="PF13847"/>
    </source>
</evidence>
<name>A0A2A3EJ95_APICC</name>
<dbReference type="HAMAP" id="MF_03188">
    <property type="entry name" value="Methyltr_EFM4"/>
    <property type="match status" value="1"/>
</dbReference>
<keyword evidence="3 5" id="KW-0808">Transferase</keyword>
<proteinExistence type="inferred from homology"/>
<gene>
    <name evidence="7" type="ORF">APICC_02220</name>
</gene>
<comment type="similarity">
    <text evidence="5">Belongs to the class I-like SAM-binding methyltransferase superfamily. EFM4 family.</text>
</comment>
<dbReference type="CDD" id="cd02440">
    <property type="entry name" value="AdoMet_MTases"/>
    <property type="match status" value="1"/>
</dbReference>
<dbReference type="AlphaFoldDB" id="A0A2A3EJ95"/>
<feature type="domain" description="Methyltransferase" evidence="6">
    <location>
        <begin position="61"/>
        <end position="193"/>
    </location>
</feature>
<dbReference type="OrthoDB" id="540004at2759"/>
<evidence type="ECO:0000256" key="3">
    <source>
        <dbReference type="ARBA" id="ARBA00022679"/>
    </source>
</evidence>
<dbReference type="GO" id="GO:0016279">
    <property type="term" value="F:protein-lysine N-methyltransferase activity"/>
    <property type="evidence" value="ECO:0007669"/>
    <property type="project" value="UniProtKB-UniRule"/>
</dbReference>
<dbReference type="InterPro" id="IPR029063">
    <property type="entry name" value="SAM-dependent_MTases_sf"/>
</dbReference>
<keyword evidence="4 5" id="KW-0949">S-adenosyl-L-methionine</keyword>
<dbReference type="PANTHER" id="PTHR12843">
    <property type="entry name" value="PROTEIN-LYSINE N-METHYLTRANSFERASE METTL10"/>
    <property type="match status" value="1"/>
</dbReference>
<evidence type="ECO:0000256" key="5">
    <source>
        <dbReference type="HAMAP-Rule" id="MF_03188"/>
    </source>
</evidence>
<dbReference type="InterPro" id="IPR026635">
    <property type="entry name" value="Efm4/METTL10"/>
</dbReference>
<evidence type="ECO:0000313" key="7">
    <source>
        <dbReference type="EMBL" id="PBC31855.1"/>
    </source>
</evidence>
<keyword evidence="8" id="KW-1185">Reference proteome</keyword>
<evidence type="ECO:0000313" key="8">
    <source>
        <dbReference type="Proteomes" id="UP000242457"/>
    </source>
</evidence>
<evidence type="ECO:0000256" key="1">
    <source>
        <dbReference type="ARBA" id="ARBA00022490"/>
    </source>
</evidence>
<comment type="subcellular location">
    <subcellularLocation>
        <location evidence="5">Cytoplasm</location>
    </subcellularLocation>
</comment>
<reference evidence="7 8" key="1">
    <citation type="submission" date="2014-07" db="EMBL/GenBank/DDBJ databases">
        <title>Genomic and transcriptomic analysis on Apis cerana provide comprehensive insights into honey bee biology.</title>
        <authorList>
            <person name="Diao Q."/>
            <person name="Sun L."/>
            <person name="Zheng H."/>
            <person name="Zheng H."/>
            <person name="Xu S."/>
            <person name="Wang S."/>
            <person name="Zeng Z."/>
            <person name="Hu F."/>
            <person name="Su S."/>
            <person name="Wu J."/>
        </authorList>
    </citation>
    <scope>NUCLEOTIDE SEQUENCE [LARGE SCALE GENOMIC DNA]</scope>
    <source>
        <tissue evidence="7">Pupae without intestine</tissue>
    </source>
</reference>
<dbReference type="Pfam" id="PF13847">
    <property type="entry name" value="Methyltransf_31"/>
    <property type="match status" value="1"/>
</dbReference>
<organism evidence="7 8">
    <name type="scientific">Apis cerana cerana</name>
    <name type="common">Oriental honeybee</name>
    <dbReference type="NCBI Taxonomy" id="94128"/>
    <lineage>
        <taxon>Eukaryota</taxon>
        <taxon>Metazoa</taxon>
        <taxon>Ecdysozoa</taxon>
        <taxon>Arthropoda</taxon>
        <taxon>Hexapoda</taxon>
        <taxon>Insecta</taxon>
        <taxon>Pterygota</taxon>
        <taxon>Neoptera</taxon>
        <taxon>Endopterygota</taxon>
        <taxon>Hymenoptera</taxon>
        <taxon>Apocrita</taxon>
        <taxon>Aculeata</taxon>
        <taxon>Apoidea</taxon>
        <taxon>Anthophila</taxon>
        <taxon>Apidae</taxon>
        <taxon>Apis</taxon>
    </lineage>
</organism>
<dbReference type="Gene3D" id="3.40.50.150">
    <property type="entry name" value="Vaccinia Virus protein VP39"/>
    <property type="match status" value="1"/>
</dbReference>
<dbReference type="EC" id="2.1.1.-" evidence="5"/>
<dbReference type="PANTHER" id="PTHR12843:SF5">
    <property type="entry name" value="EEF1A LYSINE METHYLTRANSFERASE 2"/>
    <property type="match status" value="1"/>
</dbReference>
<comment type="function">
    <text evidence="5">S-adenosyl-L-methionine-dependent protein-lysine N-methyltransferase that methylates elongation factor 1-alpha.</text>
</comment>